<dbReference type="InterPro" id="IPR027417">
    <property type="entry name" value="P-loop_NTPase"/>
</dbReference>
<dbReference type="Proteomes" id="UP000182237">
    <property type="component" value="Chromosome I"/>
</dbReference>
<feature type="domain" description="ATPase AAA-type core" evidence="1">
    <location>
        <begin position="253"/>
        <end position="368"/>
    </location>
</feature>
<dbReference type="GO" id="GO:0016887">
    <property type="term" value="F:ATP hydrolysis activity"/>
    <property type="evidence" value="ECO:0007669"/>
    <property type="project" value="InterPro"/>
</dbReference>
<evidence type="ECO:0000259" key="1">
    <source>
        <dbReference type="Pfam" id="PF13304"/>
    </source>
</evidence>
<proteinExistence type="predicted"/>
<dbReference type="InterPro" id="IPR003959">
    <property type="entry name" value="ATPase_AAA_core"/>
</dbReference>
<keyword evidence="3" id="KW-1185">Reference proteome</keyword>
<name>A0A1H1TQU7_9CORY</name>
<evidence type="ECO:0000313" key="2">
    <source>
        <dbReference type="EMBL" id="SDS62441.1"/>
    </source>
</evidence>
<dbReference type="AlphaFoldDB" id="A0A1H1TQU7"/>
<sequence>MYHRAMLLSLAVENYRSFGKEAVLDMQRRSFKTLRPRKGESWTENTWRRAGIFGPNASGKSNILLPLSLLRTAIIHSLTSEAHVRRLRDPHMLQQASPTRFDVEYVANDVRYRWILVVDNGGVVSESLDANERGRFSSIFNRERNEITFGQRAGLHQAAKENIEQFLRSWSLVFSAWATVKNPGRHAAAIDWWGRMLPLITGENDRHNGHQWLIELAHRDPHWLGVVKTVIRVADVGVRDVGIEEAEVPPEVRRIQELLQGGGDSRDAEVVKADDIIEYLQYLRFEHHGCDQSFYLDEADESLGTRTWLDLAVPALFALAVGGVLAIDEIDSSLHPLLVRELVSYFDNSDLNPLGAQLLFGSHDTSLIGRHPQAALHHGEVWFATKSESRSELVALDEFAVREAHNVEKRYLQGVYGAVPIPGSSELVEALAALRRKYGTSEARGQ</sequence>
<organism evidence="2 3">
    <name type="scientific">Corynebacterium timonense</name>
    <dbReference type="NCBI Taxonomy" id="441500"/>
    <lineage>
        <taxon>Bacteria</taxon>
        <taxon>Bacillati</taxon>
        <taxon>Actinomycetota</taxon>
        <taxon>Actinomycetes</taxon>
        <taxon>Mycobacteriales</taxon>
        <taxon>Corynebacteriaceae</taxon>
        <taxon>Corynebacterium</taxon>
    </lineage>
</organism>
<reference evidence="2 3" key="1">
    <citation type="submission" date="2016-10" db="EMBL/GenBank/DDBJ databases">
        <authorList>
            <person name="de Groot N.N."/>
        </authorList>
    </citation>
    <scope>NUCLEOTIDE SEQUENCE [LARGE SCALE GENOMIC DNA]</scope>
    <source>
        <strain evidence="2 3">DSM 45434</strain>
    </source>
</reference>
<evidence type="ECO:0000313" key="3">
    <source>
        <dbReference type="Proteomes" id="UP000182237"/>
    </source>
</evidence>
<gene>
    <name evidence="2" type="ORF">SAMN04488539_2045</name>
</gene>
<accession>A0A1H1TQU7</accession>
<dbReference type="STRING" id="1203190.GCA_000312345_00886"/>
<dbReference type="PANTHER" id="PTHR40396">
    <property type="entry name" value="ATPASE-LIKE PROTEIN"/>
    <property type="match status" value="1"/>
</dbReference>
<dbReference type="Pfam" id="PF13304">
    <property type="entry name" value="AAA_21"/>
    <property type="match status" value="2"/>
</dbReference>
<dbReference type="GO" id="GO:0005524">
    <property type="term" value="F:ATP binding"/>
    <property type="evidence" value="ECO:0007669"/>
    <property type="project" value="InterPro"/>
</dbReference>
<dbReference type="PANTHER" id="PTHR40396:SF1">
    <property type="entry name" value="ATPASE AAA-TYPE CORE DOMAIN-CONTAINING PROTEIN"/>
    <property type="match status" value="1"/>
</dbReference>
<feature type="domain" description="ATPase AAA-type core" evidence="1">
    <location>
        <begin position="51"/>
        <end position="157"/>
    </location>
</feature>
<protein>
    <recommendedName>
        <fullName evidence="1">ATPase AAA-type core domain-containing protein</fullName>
    </recommendedName>
</protein>
<dbReference type="SUPFAM" id="SSF52540">
    <property type="entry name" value="P-loop containing nucleoside triphosphate hydrolases"/>
    <property type="match status" value="1"/>
</dbReference>
<dbReference type="eggNOG" id="COG1106">
    <property type="taxonomic scope" value="Bacteria"/>
</dbReference>
<dbReference type="EMBL" id="LT629765">
    <property type="protein sequence ID" value="SDS62441.1"/>
    <property type="molecule type" value="Genomic_DNA"/>
</dbReference>